<evidence type="ECO:0000256" key="2">
    <source>
        <dbReference type="SAM" id="Phobius"/>
    </source>
</evidence>
<dbReference type="OrthoDB" id="1113942at2"/>
<comment type="caution">
    <text evidence="3">The sequence shown here is derived from an EMBL/GenBank/DDBJ whole genome shotgun (WGS) entry which is preliminary data.</text>
</comment>
<dbReference type="RefSeq" id="WP_115890081.1">
    <property type="nucleotide sequence ID" value="NZ_QRDQ01000014.1"/>
</dbReference>
<feature type="compositionally biased region" description="Low complexity" evidence="1">
    <location>
        <begin position="95"/>
        <end position="106"/>
    </location>
</feature>
<dbReference type="AlphaFoldDB" id="A0A3D9FJA5"/>
<keyword evidence="4" id="KW-1185">Reference proteome</keyword>
<feature type="region of interest" description="Disordered" evidence="1">
    <location>
        <begin position="219"/>
        <end position="297"/>
    </location>
</feature>
<keyword evidence="2" id="KW-1133">Transmembrane helix</keyword>
<dbReference type="Proteomes" id="UP000257004">
    <property type="component" value="Unassembled WGS sequence"/>
</dbReference>
<dbReference type="EMBL" id="QRDQ01000014">
    <property type="protein sequence ID" value="RED18929.1"/>
    <property type="molecule type" value="Genomic_DNA"/>
</dbReference>
<sequence>MKKEKIEDIFSSMENFSSIPPPELWTNIEEKLDKPKKKKRAILWWSAAACLLLGLLLPTVFHIASNSGIKTINGSSTESKNVVLDKNENVKKNKNSSSENENESNNGALDNFKNTNKGNAVADSDSEINSNSAGKSENETREQNTTEAQKNSVSEKENQFNSFSRNQNKQSGKNAANQSVAQKSFMPNTSNSFNTASKNYYPDAEKRNADKALAEKTFSSGKTNGFNSALAGTTSNSIFGKTTPNSDTNNSNSVAILSDTKQSAESNLKKETGKETKSEKALAENTQKNNSKFNSSALSKQDSLQLAELQNLEKGILATTAESKKDKKEKTSEKTDKWAVQVFAGVANSENYKNEKTLGYVNDSKQGSAYGVKTKYKIAKKWAVGSGFKINELGQSVANVSYMNVRRDGLYATSDYLVQNPTVPQQSLGVNANYVLLSGTTTNSFKSENIQTGNLDQNLRYIEMPLEVSYAVFSKNKANISLNTGGFVGKLISNSVAIDGTSIGENMNANDFVYGSTLSSTVQYRVYKKTNVFVEPAINYYINPLNSQSFNQFQWGLNFGLNVSF</sequence>
<evidence type="ECO:0000256" key="1">
    <source>
        <dbReference type="SAM" id="MobiDB-lite"/>
    </source>
</evidence>
<feature type="compositionally biased region" description="Polar residues" evidence="1">
    <location>
        <begin position="159"/>
        <end position="179"/>
    </location>
</feature>
<accession>A0A3D9FJA5</accession>
<feature type="compositionally biased region" description="Polar residues" evidence="1">
    <location>
        <begin position="219"/>
        <end position="240"/>
    </location>
</feature>
<keyword evidence="2" id="KW-0472">Membrane</keyword>
<proteinExistence type="predicted"/>
<name>A0A3D9FJA5_9FLAO</name>
<reference evidence="3 4" key="1">
    <citation type="submission" date="2018-07" db="EMBL/GenBank/DDBJ databases">
        <title>Genomic Encyclopedia of Archaeal and Bacterial Type Strains, Phase II (KMG-II): from individual species to whole genera.</title>
        <authorList>
            <person name="Goeker M."/>
        </authorList>
    </citation>
    <scope>NUCLEOTIDE SEQUENCE [LARGE SCALE GENOMIC DNA]</scope>
    <source>
        <strain evidence="3 4">DSM 25795</strain>
    </source>
</reference>
<evidence type="ECO:0000313" key="4">
    <source>
        <dbReference type="Proteomes" id="UP000257004"/>
    </source>
</evidence>
<feature type="compositionally biased region" description="Low complexity" evidence="1">
    <location>
        <begin position="242"/>
        <end position="253"/>
    </location>
</feature>
<keyword evidence="2" id="KW-0812">Transmembrane</keyword>
<gene>
    <name evidence="3" type="ORF">BD847_4180</name>
</gene>
<evidence type="ECO:0000313" key="3">
    <source>
        <dbReference type="EMBL" id="RED18929.1"/>
    </source>
</evidence>
<evidence type="ECO:0008006" key="5">
    <source>
        <dbReference type="Google" id="ProtNLM"/>
    </source>
</evidence>
<feature type="region of interest" description="Disordered" evidence="1">
    <location>
        <begin position="83"/>
        <end position="179"/>
    </location>
</feature>
<protein>
    <recommendedName>
        <fullName evidence="5">Outer membrane protein with beta-barrel domain</fullName>
    </recommendedName>
</protein>
<feature type="compositionally biased region" description="Polar residues" evidence="1">
    <location>
        <begin position="284"/>
        <end position="297"/>
    </location>
</feature>
<feature type="compositionally biased region" description="Basic and acidic residues" evidence="1">
    <location>
        <begin position="267"/>
        <end position="282"/>
    </location>
</feature>
<organism evidence="3 4">
    <name type="scientific">Flavobacterium cutihirudinis</name>
    <dbReference type="NCBI Taxonomy" id="1265740"/>
    <lineage>
        <taxon>Bacteria</taxon>
        <taxon>Pseudomonadati</taxon>
        <taxon>Bacteroidota</taxon>
        <taxon>Flavobacteriia</taxon>
        <taxon>Flavobacteriales</taxon>
        <taxon>Flavobacteriaceae</taxon>
        <taxon>Flavobacterium</taxon>
    </lineage>
</organism>
<feature type="transmembrane region" description="Helical" evidence="2">
    <location>
        <begin position="41"/>
        <end position="61"/>
    </location>
</feature>